<gene>
    <name evidence="4" type="ORF">CO661_25740</name>
</gene>
<dbReference type="PANTHER" id="PTHR11365:SF23">
    <property type="entry name" value="HYPOTHETICAL 5-OXOPROLINASE (EUROFUNG)-RELATED"/>
    <property type="match status" value="1"/>
</dbReference>
<dbReference type="InterPro" id="IPR049517">
    <property type="entry name" value="ACX-like_C"/>
</dbReference>
<evidence type="ECO:0000259" key="3">
    <source>
        <dbReference type="Pfam" id="PF19278"/>
    </source>
</evidence>
<dbReference type="InterPro" id="IPR008040">
    <property type="entry name" value="Hydant_A_N"/>
</dbReference>
<dbReference type="InterPro" id="IPR002821">
    <property type="entry name" value="Hydantoinase_A"/>
</dbReference>
<name>A0A2A6LS54_RHIFR</name>
<dbReference type="InterPro" id="IPR045079">
    <property type="entry name" value="Oxoprolinase-like"/>
</dbReference>
<proteinExistence type="predicted"/>
<feature type="domain" description="Hydantoinase A/oxoprolinase" evidence="1">
    <location>
        <begin position="206"/>
        <end position="497"/>
    </location>
</feature>
<dbReference type="GO" id="GO:0006749">
    <property type="term" value="P:glutathione metabolic process"/>
    <property type="evidence" value="ECO:0007669"/>
    <property type="project" value="TreeGrafter"/>
</dbReference>
<accession>A0A2A6LS54</accession>
<dbReference type="PANTHER" id="PTHR11365">
    <property type="entry name" value="5-OXOPROLINASE RELATED"/>
    <property type="match status" value="1"/>
</dbReference>
<dbReference type="AlphaFoldDB" id="A0A2A6LS54"/>
<sequence length="693" mass="73726">MTSASRNCRVGVDIGGTFTDIALDLDGTLHSTKVLTDYTAPERAILKGVKAVAEAAGIALSDIDILIHGTTLATNALIERRGAKTAFITTEGFRDVLEMRTENRFEQYDLNISLPPALIQRADRFTVRERMNAAGEVLQPLEAASVARVVDQVAKGEYESVAIGFIHAYANGAHEAAVRDAILKRLPQVCVSISSEVSPQMREFERFNTVCANAYVKPAIKSYLDRLVVSLKEIGVGCPVYMIHSGGGIVSVESAAEFPVRLVESGPAGGAIFAADIARRHGLDTVLSFDMGGTTAKICLIENQVPKTAKTFEVARTYRFRKGSGMPISIPVVEMVEIGAGGGSIASVDVMRQIRVGPHSAASEPGPACYQRGGLKPTVTDADLLLGKLDADNFAGGAIPLSVAASRDAMDREIGAGLGLDAEGAAYGTCEMVDENMANAGRVHTVENGKDISDFTMITFGGAGPLHAARLCEKMGISTFLVPPGAGVGSAIGFLRAPFGYESVRSAVFNLSRFDVEGANRLMAAMQSEALSFVAGGLDAAAPVIERTVFMRYAGQGWDIPVALPFEHFDATSAERIVALFEEAYARFFGRAIEGLDIEIVSWAVKASSALPEVARVEAVGRRRNAEPGKHRRLFDVGQRAFLEAGIHERETLVPGDVVSGPAVIVERETSTVLTSSFVATVQADGCLLVTRR</sequence>
<dbReference type="RefSeq" id="WP_097587562.1">
    <property type="nucleotide sequence ID" value="NZ_NWTC01000025.1"/>
</dbReference>
<dbReference type="Pfam" id="PF05378">
    <property type="entry name" value="Hydant_A_N"/>
    <property type="match status" value="1"/>
</dbReference>
<evidence type="ECO:0000313" key="5">
    <source>
        <dbReference type="Proteomes" id="UP000220353"/>
    </source>
</evidence>
<reference evidence="4 5" key="1">
    <citation type="submission" date="2017-09" db="EMBL/GenBank/DDBJ databases">
        <title>Comparative genomics of rhizobia isolated from Phaseolus vulgaris in China.</title>
        <authorList>
            <person name="Tong W."/>
        </authorList>
    </citation>
    <scope>NUCLEOTIDE SEQUENCE [LARGE SCALE GENOMIC DNA]</scope>
    <source>
        <strain evidence="4 5">PCH1</strain>
    </source>
</reference>
<dbReference type="InterPro" id="IPR043129">
    <property type="entry name" value="ATPase_NBD"/>
</dbReference>
<feature type="domain" description="Acetophenone carboxylase-like C-terminal" evidence="3">
    <location>
        <begin position="533"/>
        <end position="682"/>
    </location>
</feature>
<dbReference type="GO" id="GO:0005829">
    <property type="term" value="C:cytosol"/>
    <property type="evidence" value="ECO:0007669"/>
    <property type="project" value="TreeGrafter"/>
</dbReference>
<evidence type="ECO:0000259" key="1">
    <source>
        <dbReference type="Pfam" id="PF01968"/>
    </source>
</evidence>
<protein>
    <submittedName>
        <fullName evidence="4">Methylhydantoinase</fullName>
    </submittedName>
</protein>
<dbReference type="Proteomes" id="UP000220353">
    <property type="component" value="Unassembled WGS sequence"/>
</dbReference>
<dbReference type="GO" id="GO:0017168">
    <property type="term" value="F:5-oxoprolinase (ATP-hydrolyzing) activity"/>
    <property type="evidence" value="ECO:0007669"/>
    <property type="project" value="TreeGrafter"/>
</dbReference>
<dbReference type="Pfam" id="PF01968">
    <property type="entry name" value="Hydantoinase_A"/>
    <property type="match status" value="1"/>
</dbReference>
<organism evidence="4 5">
    <name type="scientific">Rhizobium fredii</name>
    <name type="common">Sinorhizobium fredii</name>
    <dbReference type="NCBI Taxonomy" id="380"/>
    <lineage>
        <taxon>Bacteria</taxon>
        <taxon>Pseudomonadati</taxon>
        <taxon>Pseudomonadota</taxon>
        <taxon>Alphaproteobacteria</taxon>
        <taxon>Hyphomicrobiales</taxon>
        <taxon>Rhizobiaceae</taxon>
        <taxon>Sinorhizobium/Ensifer group</taxon>
        <taxon>Sinorhizobium</taxon>
    </lineage>
</organism>
<dbReference type="EMBL" id="NWTC01000025">
    <property type="protein sequence ID" value="PDT45046.1"/>
    <property type="molecule type" value="Genomic_DNA"/>
</dbReference>
<feature type="domain" description="Hydantoinase/oxoprolinase N-terminal" evidence="2">
    <location>
        <begin position="9"/>
        <end position="184"/>
    </location>
</feature>
<dbReference type="Pfam" id="PF19278">
    <property type="entry name" value="Hydant_A_C"/>
    <property type="match status" value="1"/>
</dbReference>
<comment type="caution">
    <text evidence="4">The sequence shown here is derived from an EMBL/GenBank/DDBJ whole genome shotgun (WGS) entry which is preliminary data.</text>
</comment>
<evidence type="ECO:0000313" key="4">
    <source>
        <dbReference type="EMBL" id="PDT45046.1"/>
    </source>
</evidence>
<dbReference type="SUPFAM" id="SSF53067">
    <property type="entry name" value="Actin-like ATPase domain"/>
    <property type="match status" value="1"/>
</dbReference>
<evidence type="ECO:0000259" key="2">
    <source>
        <dbReference type="Pfam" id="PF05378"/>
    </source>
</evidence>